<dbReference type="RefSeq" id="WP_236336348.1">
    <property type="nucleotide sequence ID" value="NZ_CAKMMG010000008.1"/>
</dbReference>
<gene>
    <name evidence="2" type="ORF">PAECIP111892_04482</name>
</gene>
<keyword evidence="3" id="KW-1185">Reference proteome</keyword>
<dbReference type="Pfam" id="PF00583">
    <property type="entry name" value="Acetyltransf_1"/>
    <property type="match status" value="1"/>
</dbReference>
<dbReference type="PANTHER" id="PTHR39166:SF1">
    <property type="entry name" value="BLL1166 PROTEIN"/>
    <property type="match status" value="1"/>
</dbReference>
<dbReference type="InterPro" id="IPR016181">
    <property type="entry name" value="Acyl_CoA_acyltransferase"/>
</dbReference>
<name>A0ABM9CLD0_9BACL</name>
<comment type="caution">
    <text evidence="2">The sequence shown here is derived from an EMBL/GenBank/DDBJ whole genome shotgun (WGS) entry which is preliminary data.</text>
</comment>
<dbReference type="SUPFAM" id="SSF55729">
    <property type="entry name" value="Acyl-CoA N-acyltransferases (Nat)"/>
    <property type="match status" value="1"/>
</dbReference>
<dbReference type="InterPro" id="IPR000182">
    <property type="entry name" value="GNAT_dom"/>
</dbReference>
<feature type="domain" description="N-acetyltransferase" evidence="1">
    <location>
        <begin position="7"/>
        <end position="165"/>
    </location>
</feature>
<dbReference type="PROSITE" id="PS51186">
    <property type="entry name" value="GNAT"/>
    <property type="match status" value="1"/>
</dbReference>
<evidence type="ECO:0000259" key="1">
    <source>
        <dbReference type="PROSITE" id="PS51186"/>
    </source>
</evidence>
<dbReference type="Gene3D" id="3.40.630.30">
    <property type="match status" value="1"/>
</dbReference>
<evidence type="ECO:0000313" key="3">
    <source>
        <dbReference type="Proteomes" id="UP000838324"/>
    </source>
</evidence>
<reference evidence="2" key="1">
    <citation type="submission" date="2022-01" db="EMBL/GenBank/DDBJ databases">
        <authorList>
            <person name="Criscuolo A."/>
        </authorList>
    </citation>
    <scope>NUCLEOTIDE SEQUENCE</scope>
    <source>
        <strain evidence="2">CIP111892</strain>
    </source>
</reference>
<protein>
    <recommendedName>
        <fullName evidence="1">N-acetyltransferase domain-containing protein</fullName>
    </recommendedName>
</protein>
<organism evidence="2 3">
    <name type="scientific">Paenibacillus auburnensis</name>
    <dbReference type="NCBI Taxonomy" id="2905649"/>
    <lineage>
        <taxon>Bacteria</taxon>
        <taxon>Bacillati</taxon>
        <taxon>Bacillota</taxon>
        <taxon>Bacilli</taxon>
        <taxon>Bacillales</taxon>
        <taxon>Paenibacillaceae</taxon>
        <taxon>Paenibacillus</taxon>
    </lineage>
</organism>
<dbReference type="Proteomes" id="UP000838324">
    <property type="component" value="Unassembled WGS sequence"/>
</dbReference>
<dbReference type="Pfam" id="PF06042">
    <property type="entry name" value="NTP_transf_6"/>
    <property type="match status" value="1"/>
</dbReference>
<dbReference type="InterPro" id="IPR009267">
    <property type="entry name" value="NTP_transf_6"/>
</dbReference>
<sequence>MGEAGQISLVLYEENFKEQLMAFQLPTEQAEFTALPSETLDAALSDPDKLAVVIAEDGQAAGFFILHTGNHIAEFYKDYQGAVLVRAFLVDYARQGRGIAKAAMALLPAFVRTHLPAVQEIVLTVNERNLPAGHLYLGAGFRDHGLRRTGSKGPQKVLQYELSLPQDNPDEETVLRERLTGIFSRSVLLMEVFHKARLLEPFPYYIGAGCLVQTVWNELTGRDPDYGIGDIDLIYFDPDDLSFAAEDHLIAKGRECFSGIAIPVDIKNQARVHLWYEDKFGVRLQPYSSLEAAIDSWPTTVTALGARLDGNGEWHIYAPFGLKDLFNLILRPNKVLISEQIYRSKTMKWQKKWPELQIMPWED</sequence>
<accession>A0ABM9CLD0</accession>
<evidence type="ECO:0000313" key="2">
    <source>
        <dbReference type="EMBL" id="CAH1217748.1"/>
    </source>
</evidence>
<dbReference type="EMBL" id="CAKMMG010000008">
    <property type="protein sequence ID" value="CAH1217748.1"/>
    <property type="molecule type" value="Genomic_DNA"/>
</dbReference>
<dbReference type="PANTHER" id="PTHR39166">
    <property type="entry name" value="BLL1166 PROTEIN"/>
    <property type="match status" value="1"/>
</dbReference>
<proteinExistence type="predicted"/>